<gene>
    <name evidence="1" type="ORF">IE077_003093</name>
</gene>
<dbReference type="Proteomes" id="UP000823046">
    <property type="component" value="Unassembled WGS sequence"/>
</dbReference>
<protein>
    <submittedName>
        <fullName evidence="1">Uncharacterized protein</fullName>
    </submittedName>
</protein>
<evidence type="ECO:0000313" key="2">
    <source>
        <dbReference type="Proteomes" id="UP000823046"/>
    </source>
</evidence>
<reference evidence="1 2" key="1">
    <citation type="journal article" date="2020" name="bioRxiv">
        <title>Metabolic contributions of an alphaproteobacterial endosymbiont in the apicomplexan Cardiosporidium cionae.</title>
        <authorList>
            <person name="Hunter E.S."/>
            <person name="Paight C.J."/>
            <person name="Lane C.E."/>
        </authorList>
    </citation>
    <scope>NUCLEOTIDE SEQUENCE [LARGE SCALE GENOMIC DNA]</scope>
    <source>
        <strain evidence="1">ESH_2018</strain>
    </source>
</reference>
<organism evidence="1 2">
    <name type="scientific">Cardiosporidium cionae</name>
    <dbReference type="NCBI Taxonomy" id="476202"/>
    <lineage>
        <taxon>Eukaryota</taxon>
        <taxon>Sar</taxon>
        <taxon>Alveolata</taxon>
        <taxon>Apicomplexa</taxon>
        <taxon>Aconoidasida</taxon>
        <taxon>Nephromycida</taxon>
        <taxon>Cardiosporidium</taxon>
    </lineage>
</organism>
<accession>A0ABQ7J486</accession>
<dbReference type="EMBL" id="JADAQX010001270">
    <property type="protein sequence ID" value="KAF8817890.1"/>
    <property type="molecule type" value="Genomic_DNA"/>
</dbReference>
<evidence type="ECO:0000313" key="1">
    <source>
        <dbReference type="EMBL" id="KAF8817890.1"/>
    </source>
</evidence>
<proteinExistence type="predicted"/>
<keyword evidence="2" id="KW-1185">Reference proteome</keyword>
<sequence>MSLHRVVGEKKLLDVYREVYKWGKTHDVHKMTNLVQNYEKYCWRRVRLTEEKMYFRKWHYLKYACEVVRFSEKNNLRNATPFHPEDSMRLASITPGSISSIDGISKRLKEIVVELNQQRERVLQIDRREFLNSEEETIFLASNTTGVKEHAPAHAMLIQMVRKGKISGEKEFHRAIAPNFTFDECALLYTTLLSYAGLKQEQLQLEVKKGILQLRQTSPHAFERAYDEETLSTLLENH</sequence>
<comment type="caution">
    <text evidence="1">The sequence shown here is derived from an EMBL/GenBank/DDBJ whole genome shotgun (WGS) entry which is preliminary data.</text>
</comment>
<name>A0ABQ7J486_9APIC</name>